<dbReference type="AlphaFoldDB" id="A0A0P1EWT9"/>
<evidence type="ECO:0000256" key="1">
    <source>
        <dbReference type="SAM" id="Phobius"/>
    </source>
</evidence>
<organism evidence="4 5">
    <name type="scientific">Thalassobacter stenotrophicus</name>
    <dbReference type="NCBI Taxonomy" id="266809"/>
    <lineage>
        <taxon>Bacteria</taxon>
        <taxon>Pseudomonadati</taxon>
        <taxon>Pseudomonadota</taxon>
        <taxon>Alphaproteobacteria</taxon>
        <taxon>Rhodobacterales</taxon>
        <taxon>Roseobacteraceae</taxon>
        <taxon>Thalassobacter</taxon>
    </lineage>
</organism>
<dbReference type="Pfam" id="PF00990">
    <property type="entry name" value="GGDEF"/>
    <property type="match status" value="1"/>
</dbReference>
<feature type="domain" description="EAL" evidence="2">
    <location>
        <begin position="242"/>
        <end position="497"/>
    </location>
</feature>
<keyword evidence="4" id="KW-0378">Hydrolase</keyword>
<reference evidence="4 5" key="1">
    <citation type="submission" date="2015-09" db="EMBL/GenBank/DDBJ databases">
        <authorList>
            <consortium name="Swine Surveillance"/>
        </authorList>
    </citation>
    <scope>NUCLEOTIDE SEQUENCE [LARGE SCALE GENOMIC DNA]</scope>
    <source>
        <strain evidence="4 5">CECT 5294</strain>
    </source>
</reference>
<dbReference type="PANTHER" id="PTHR33121">
    <property type="entry name" value="CYCLIC DI-GMP PHOSPHODIESTERASE PDEF"/>
    <property type="match status" value="1"/>
</dbReference>
<dbReference type="CDD" id="cd01948">
    <property type="entry name" value="EAL"/>
    <property type="match status" value="1"/>
</dbReference>
<dbReference type="SMART" id="SM00052">
    <property type="entry name" value="EAL"/>
    <property type="match status" value="1"/>
</dbReference>
<dbReference type="Gene3D" id="3.20.20.450">
    <property type="entry name" value="EAL domain"/>
    <property type="match status" value="1"/>
</dbReference>
<dbReference type="InterPro" id="IPR001633">
    <property type="entry name" value="EAL_dom"/>
</dbReference>
<dbReference type="SUPFAM" id="SSF55073">
    <property type="entry name" value="Nucleotide cyclase"/>
    <property type="match status" value="1"/>
</dbReference>
<dbReference type="Proteomes" id="UP000051298">
    <property type="component" value="Unassembled WGS sequence"/>
</dbReference>
<evidence type="ECO:0000313" key="5">
    <source>
        <dbReference type="Proteomes" id="UP000051298"/>
    </source>
</evidence>
<dbReference type="InterPro" id="IPR035919">
    <property type="entry name" value="EAL_sf"/>
</dbReference>
<keyword evidence="1" id="KW-0472">Membrane</keyword>
<dbReference type="GO" id="GO:0071111">
    <property type="term" value="F:cyclic-guanylate-specific phosphodiesterase activity"/>
    <property type="evidence" value="ECO:0007669"/>
    <property type="project" value="UniProtKB-EC"/>
</dbReference>
<dbReference type="PROSITE" id="PS50887">
    <property type="entry name" value="GGDEF"/>
    <property type="match status" value="1"/>
</dbReference>
<dbReference type="InterPro" id="IPR050706">
    <property type="entry name" value="Cyclic-di-GMP_PDE-like"/>
</dbReference>
<dbReference type="PANTHER" id="PTHR33121:SF70">
    <property type="entry name" value="SIGNALING PROTEIN YKOW"/>
    <property type="match status" value="1"/>
</dbReference>
<feature type="domain" description="GGDEF" evidence="3">
    <location>
        <begin position="97"/>
        <end position="233"/>
    </location>
</feature>
<dbReference type="InterPro" id="IPR000160">
    <property type="entry name" value="GGDEF_dom"/>
</dbReference>
<dbReference type="Gene3D" id="3.30.70.270">
    <property type="match status" value="1"/>
</dbReference>
<name>A0A0P1EWT9_9RHOB</name>
<dbReference type="EMBL" id="CYRX01000009">
    <property type="protein sequence ID" value="CUH59360.1"/>
    <property type="molecule type" value="Genomic_DNA"/>
</dbReference>
<gene>
    <name evidence="4" type="primary">dosP</name>
    <name evidence="4" type="ORF">THS5294_00644</name>
</gene>
<dbReference type="Pfam" id="PF00563">
    <property type="entry name" value="EAL"/>
    <property type="match status" value="1"/>
</dbReference>
<dbReference type="InterPro" id="IPR029787">
    <property type="entry name" value="Nucleotide_cyclase"/>
</dbReference>
<feature type="transmembrane region" description="Helical" evidence="1">
    <location>
        <begin position="20"/>
        <end position="36"/>
    </location>
</feature>
<keyword evidence="1" id="KW-0812">Transmembrane</keyword>
<evidence type="ECO:0000313" key="4">
    <source>
        <dbReference type="EMBL" id="CUH59360.1"/>
    </source>
</evidence>
<sequence length="511" mass="55542">MHRTSARPARLRAALQRWEIAATFPIFVLLGAVAVGLTVGEIAGLSVAALGLPALYYLRKWAIASMASPPEAAPQTDRDLFVDDADALMSFCAGTNTSTAVMLIEVDPHLMVGGEWRSKFTDDVFTRVQKRLALCVRDTDIVARCGDNIFGVLLQPIPRADLDIVLSIVERLQSCVSEPIALEGQTLHFHSAIGLCLDERSPAPTGAAIVAAADCALRAAHRANDGGVRSFTKQMQKDVEVEHQLAGQVHAALATGAIRPWFQPQLSTDTGILSGFEALARWHHPELGILSPKQFLPAVAASHAFSQLGEVILLHSLKALKSWDTAGLRVQSVSINLSVEELRDPRLADRIIWQVDRFDQNPERICIEILETVTLQDGDDAIIRNLRTLRGAGFRMDLDDFGTGHASISHIARFGVGRIKIDKSFVANVDTDPNQKRLVAAILSMAEQLRIETLAEGVETPGEHSTLAQLGCAHVQGYGIAKPMPFEDTIGWVSAHNAKITNTRIGNRRLG</sequence>
<evidence type="ECO:0000259" key="2">
    <source>
        <dbReference type="PROSITE" id="PS50883"/>
    </source>
</evidence>
<keyword evidence="1" id="KW-1133">Transmembrane helix</keyword>
<dbReference type="InterPro" id="IPR043128">
    <property type="entry name" value="Rev_trsase/Diguanyl_cyclase"/>
</dbReference>
<protein>
    <submittedName>
        <fullName evidence="4">Oxygen sensor protein DosP</fullName>
        <ecNumber evidence="4">3.1.4.52</ecNumber>
    </submittedName>
</protein>
<accession>A0A0P1EWT9</accession>
<dbReference type="SMART" id="SM00267">
    <property type="entry name" value="GGDEF"/>
    <property type="match status" value="1"/>
</dbReference>
<dbReference type="RefSeq" id="WP_058122579.1">
    <property type="nucleotide sequence ID" value="NZ_CYRX01000009.1"/>
</dbReference>
<proteinExistence type="predicted"/>
<evidence type="ECO:0000259" key="3">
    <source>
        <dbReference type="PROSITE" id="PS50887"/>
    </source>
</evidence>
<dbReference type="SUPFAM" id="SSF141868">
    <property type="entry name" value="EAL domain-like"/>
    <property type="match status" value="1"/>
</dbReference>
<dbReference type="EC" id="3.1.4.52" evidence="4"/>
<dbReference type="PROSITE" id="PS50883">
    <property type="entry name" value="EAL"/>
    <property type="match status" value="1"/>
</dbReference>